<dbReference type="NCBIfam" id="TIGR02135">
    <property type="entry name" value="phoU_full"/>
    <property type="match status" value="1"/>
</dbReference>
<keyword evidence="5" id="KW-1185">Reference proteome</keyword>
<dbReference type="STRING" id="33922.SAMN02745179_00293"/>
<dbReference type="InterPro" id="IPR026022">
    <property type="entry name" value="PhoU_dom"/>
</dbReference>
<dbReference type="EMBL" id="NQMN01000001">
    <property type="protein sequence ID" value="PAF55124.1"/>
    <property type="molecule type" value="Genomic_DNA"/>
</dbReference>
<name>A0A1W1WY95_9BACT</name>
<dbReference type="GO" id="GO:0030643">
    <property type="term" value="P:intracellular phosphate ion homeostasis"/>
    <property type="evidence" value="ECO:0007669"/>
    <property type="project" value="InterPro"/>
</dbReference>
<dbReference type="PANTHER" id="PTHR42930:SF3">
    <property type="entry name" value="PHOSPHATE-SPECIFIC TRANSPORT SYSTEM ACCESSORY PROTEIN PHOU"/>
    <property type="match status" value="1"/>
</dbReference>
<sequence length="221" mass="26424">MNYESLVDSEKKLRKIFHGYYELAINIHKELLHAINYLVQDKQKEFNLSYARIVELEKRSNTLEADILSETVWIIQKDQPQANHLRYLITTITSSSDLERICDYAINVINLIKRSEPDKQHLKMLFEIERLALSYFIEILQILKDKSAKQANEFAILKQKDFEKQYYLVIKKTLHSIIDDKKFDNFYNIIIAFKNIERILDHVVNITEKFVYIKNSHFYDN</sequence>
<dbReference type="InterPro" id="IPR028366">
    <property type="entry name" value="PhoU"/>
</dbReference>
<dbReference type="AlphaFoldDB" id="A0A1W1WY95"/>
<gene>
    <name evidence="3" type="primary">phoU</name>
    <name evidence="2" type="ORF">CJF60_00350</name>
    <name evidence="3" type="ORF">CJJ23_02085</name>
</gene>
<accession>A0A1W1WY95</accession>
<evidence type="ECO:0000313" key="4">
    <source>
        <dbReference type="Proteomes" id="UP000216943"/>
    </source>
</evidence>
<reference evidence="4 5" key="1">
    <citation type="submission" date="2017-08" db="EMBL/GenBank/DDBJ databases">
        <authorList>
            <person name="Alvarez-Ponce D."/>
            <person name="Weitzman C.L."/>
            <person name="Tillett R.L."/>
            <person name="Sandmeier F.C."/>
            <person name="Tracy C.R."/>
        </authorList>
    </citation>
    <scope>NUCLEOTIDE SEQUENCE [LARGE SCALE GENOMIC DNA]</scope>
    <source>
        <strain evidence="4">723</strain>
        <strain evidence="2 5">PS6</strain>
    </source>
</reference>
<dbReference type="EMBL" id="NQNY01000005">
    <property type="protein sequence ID" value="PAK21417.1"/>
    <property type="molecule type" value="Genomic_DNA"/>
</dbReference>
<feature type="domain" description="PhoU" evidence="1">
    <location>
        <begin position="51"/>
        <end position="110"/>
    </location>
</feature>
<reference evidence="3" key="2">
    <citation type="submission" date="2017-08" db="EMBL/GenBank/DDBJ databases">
        <authorList>
            <person name="de Groot N.N."/>
        </authorList>
    </citation>
    <scope>NUCLEOTIDE SEQUENCE [LARGE SCALE GENOMIC DNA]</scope>
    <source>
        <strain evidence="3">723</strain>
    </source>
</reference>
<organism evidence="3 4">
    <name type="scientific">Mycoplasmopsis agassizii</name>
    <dbReference type="NCBI Taxonomy" id="33922"/>
    <lineage>
        <taxon>Bacteria</taxon>
        <taxon>Bacillati</taxon>
        <taxon>Mycoplasmatota</taxon>
        <taxon>Mycoplasmoidales</taxon>
        <taxon>Metamycoplasmataceae</taxon>
        <taxon>Mycoplasmopsis</taxon>
    </lineage>
</organism>
<dbReference type="RefSeq" id="WP_084232075.1">
    <property type="nucleotide sequence ID" value="NZ_CP166874.1"/>
</dbReference>
<dbReference type="Pfam" id="PF01895">
    <property type="entry name" value="PhoU"/>
    <property type="match status" value="1"/>
</dbReference>
<proteinExistence type="predicted"/>
<comment type="caution">
    <text evidence="3">The sequence shown here is derived from an EMBL/GenBank/DDBJ whole genome shotgun (WGS) entry which is preliminary data.</text>
</comment>
<dbReference type="PANTHER" id="PTHR42930">
    <property type="entry name" value="PHOSPHATE-SPECIFIC TRANSPORT SYSTEM ACCESSORY PROTEIN PHOU"/>
    <property type="match status" value="1"/>
</dbReference>
<dbReference type="OrthoDB" id="9814256at2"/>
<dbReference type="GO" id="GO:0045936">
    <property type="term" value="P:negative regulation of phosphate metabolic process"/>
    <property type="evidence" value="ECO:0007669"/>
    <property type="project" value="InterPro"/>
</dbReference>
<dbReference type="InterPro" id="IPR038078">
    <property type="entry name" value="PhoU-like_sf"/>
</dbReference>
<dbReference type="Proteomes" id="UP000216943">
    <property type="component" value="Unassembled WGS sequence"/>
</dbReference>
<dbReference type="Gene3D" id="1.20.58.220">
    <property type="entry name" value="Phosphate transport system protein phou homolog 2, domain 2"/>
    <property type="match status" value="1"/>
</dbReference>
<evidence type="ECO:0000313" key="2">
    <source>
        <dbReference type="EMBL" id="PAF55124.1"/>
    </source>
</evidence>
<protein>
    <submittedName>
        <fullName evidence="3">Phosphate transport system regulatory protein PhoU</fullName>
    </submittedName>
</protein>
<dbReference type="SUPFAM" id="SSF109755">
    <property type="entry name" value="PhoU-like"/>
    <property type="match status" value="1"/>
</dbReference>
<evidence type="ECO:0000313" key="5">
    <source>
        <dbReference type="Proteomes" id="UP000217033"/>
    </source>
</evidence>
<evidence type="ECO:0000259" key="1">
    <source>
        <dbReference type="Pfam" id="PF01895"/>
    </source>
</evidence>
<dbReference type="Proteomes" id="UP000217033">
    <property type="component" value="Unassembled WGS sequence"/>
</dbReference>
<evidence type="ECO:0000313" key="3">
    <source>
        <dbReference type="EMBL" id="PAK21417.1"/>
    </source>
</evidence>